<dbReference type="InterPro" id="IPR015024">
    <property type="entry name" value="PoNi_N"/>
</dbReference>
<evidence type="ECO:0000259" key="2">
    <source>
        <dbReference type="Pfam" id="PF08929"/>
    </source>
</evidence>
<evidence type="ECO:0000313" key="3">
    <source>
        <dbReference type="EMBL" id="MBA3925547.1"/>
    </source>
</evidence>
<comment type="caution">
    <text evidence="3">The sequence shown here is derived from an EMBL/GenBank/DDBJ whole genome shotgun (WGS) entry which is preliminary data.</text>
</comment>
<dbReference type="InterPro" id="IPR028983">
    <property type="entry name" value="PA2201-like_C"/>
</dbReference>
<reference evidence="3 4" key="1">
    <citation type="submission" date="2020-05" db="EMBL/GenBank/DDBJ databases">
        <authorList>
            <person name="Carlin C.R."/>
        </authorList>
    </citation>
    <scope>NUCLEOTIDE SEQUENCE [LARGE SCALE GENOMIC DNA]</scope>
    <source>
        <strain evidence="3 4">FSL W9-0585</strain>
    </source>
</reference>
<dbReference type="RefSeq" id="WP_181675770.1">
    <property type="nucleotide sequence ID" value="NZ_JABJVM010000003.1"/>
</dbReference>
<keyword evidence="4" id="KW-1185">Reference proteome</keyword>
<name>A0A7W1YFE0_9LIST</name>
<evidence type="ECO:0000259" key="1">
    <source>
        <dbReference type="Pfam" id="PF08928"/>
    </source>
</evidence>
<dbReference type="Proteomes" id="UP000548787">
    <property type="component" value="Unassembled WGS sequence"/>
</dbReference>
<reference evidence="3 4" key="2">
    <citation type="submission" date="2020-08" db="EMBL/GenBank/DDBJ databases">
        <title>Listeria ohnekaius sp. nov. and Listeria portnoyii sp. nov. isolated from non-agricultural and natural environments.</title>
        <authorList>
            <person name="Weller D."/>
            <person name="Belias A.M."/>
            <person name="Liao J."/>
            <person name="Guo S."/>
            <person name="Orsi R.H."/>
            <person name="Wiedmann M."/>
        </authorList>
    </citation>
    <scope>NUCLEOTIDE SEQUENCE [LARGE SCALE GENOMIC DNA]</scope>
    <source>
        <strain evidence="3 4">FSL W9-0585</strain>
    </source>
</reference>
<organism evidence="3 4">
    <name type="scientific">Listeria rustica</name>
    <dbReference type="NCBI Taxonomy" id="2713503"/>
    <lineage>
        <taxon>Bacteria</taxon>
        <taxon>Bacillati</taxon>
        <taxon>Bacillota</taxon>
        <taxon>Bacilli</taxon>
        <taxon>Bacillales</taxon>
        <taxon>Listeriaceae</taxon>
        <taxon>Listeria</taxon>
    </lineage>
</organism>
<accession>A0A7W1YFE0</accession>
<dbReference type="Pfam" id="PF08928">
    <property type="entry name" value="PoNi_N"/>
    <property type="match status" value="1"/>
</dbReference>
<sequence>MIRDHIKDELYFKDYIEQQEKRIEKFQLKLDENEVAENRIFAVKEKIEALKFQILIAGYSSGERVDILESQYREIASNMSDFWDMDSSYSDVLWMVSIGIMLEIDEVTFGMLKNLVLQGEQRDFLLSYLLHSRDRDVDFEDDHFSHEEPYMFLKEVIGVSKDSAVINLKTYLNEKWYQGNADSGWFDIHNEKEKLYYGYWSFESGAIAKIMGLDDINLKEVPFYPYDLVHYKN</sequence>
<feature type="domain" description="PoNi C-terminal" evidence="2">
    <location>
        <begin position="122"/>
        <end position="228"/>
    </location>
</feature>
<proteinExistence type="predicted"/>
<dbReference type="Gene3D" id="1.10.3920.10">
    <property type="entry name" value="PA2201 C-terminal domain-like"/>
    <property type="match status" value="1"/>
</dbReference>
<protein>
    <submittedName>
        <fullName evidence="3">DUF1911 domain-containing protein</fullName>
    </submittedName>
</protein>
<dbReference type="AlphaFoldDB" id="A0A7W1YFE0"/>
<feature type="domain" description="PoNi N-terminal" evidence="1">
    <location>
        <begin position="3"/>
        <end position="107"/>
    </location>
</feature>
<gene>
    <name evidence="3" type="ORF">HPK16_04245</name>
</gene>
<dbReference type="SUPFAM" id="SSF140731">
    <property type="entry name" value="PA2201 C-terminal domain-like"/>
    <property type="match status" value="1"/>
</dbReference>
<dbReference type="InterPro" id="IPR015025">
    <property type="entry name" value="PoNi_C"/>
</dbReference>
<dbReference type="Pfam" id="PF08929">
    <property type="entry name" value="PoNi_C"/>
    <property type="match status" value="1"/>
</dbReference>
<evidence type="ECO:0000313" key="4">
    <source>
        <dbReference type="Proteomes" id="UP000548787"/>
    </source>
</evidence>
<dbReference type="EMBL" id="JABJVM010000003">
    <property type="protein sequence ID" value="MBA3925547.1"/>
    <property type="molecule type" value="Genomic_DNA"/>
</dbReference>